<keyword evidence="4" id="KW-1185">Reference proteome</keyword>
<dbReference type="Proteomes" id="UP001206925">
    <property type="component" value="Unassembled WGS sequence"/>
</dbReference>
<reference evidence="3" key="1">
    <citation type="submission" date="2022-06" db="EMBL/GenBank/DDBJ databases">
        <title>Uncovering the hologenomic basis of an extraordinary plant invasion.</title>
        <authorList>
            <person name="Bieker V.C."/>
            <person name="Martin M.D."/>
            <person name="Gilbert T."/>
            <person name="Hodgins K."/>
            <person name="Battlay P."/>
            <person name="Petersen B."/>
            <person name="Wilson J."/>
        </authorList>
    </citation>
    <scope>NUCLEOTIDE SEQUENCE</scope>
    <source>
        <strain evidence="3">AA19_3_7</strain>
        <tissue evidence="3">Leaf</tissue>
    </source>
</reference>
<evidence type="ECO:0000313" key="3">
    <source>
        <dbReference type="EMBL" id="KAI7743291.1"/>
    </source>
</evidence>
<feature type="chain" id="PRO_5042072386" evidence="2">
    <location>
        <begin position="24"/>
        <end position="237"/>
    </location>
</feature>
<feature type="region of interest" description="Disordered" evidence="1">
    <location>
        <begin position="172"/>
        <end position="191"/>
    </location>
</feature>
<feature type="compositionally biased region" description="Basic and acidic residues" evidence="1">
    <location>
        <begin position="196"/>
        <end position="206"/>
    </location>
</feature>
<organism evidence="3 4">
    <name type="scientific">Ambrosia artemisiifolia</name>
    <name type="common">Common ragweed</name>
    <dbReference type="NCBI Taxonomy" id="4212"/>
    <lineage>
        <taxon>Eukaryota</taxon>
        <taxon>Viridiplantae</taxon>
        <taxon>Streptophyta</taxon>
        <taxon>Embryophyta</taxon>
        <taxon>Tracheophyta</taxon>
        <taxon>Spermatophyta</taxon>
        <taxon>Magnoliopsida</taxon>
        <taxon>eudicotyledons</taxon>
        <taxon>Gunneridae</taxon>
        <taxon>Pentapetalae</taxon>
        <taxon>asterids</taxon>
        <taxon>campanulids</taxon>
        <taxon>Asterales</taxon>
        <taxon>Asteraceae</taxon>
        <taxon>Asteroideae</taxon>
        <taxon>Heliantheae alliance</taxon>
        <taxon>Heliantheae</taxon>
        <taxon>Ambrosia</taxon>
    </lineage>
</organism>
<keyword evidence="2" id="KW-0732">Signal</keyword>
<sequence>MDNKIATLITFFTLLLILYTVSAARPTKLDQPITNPTAVRTDDASKLPKISHKYVASTGRSKIVLPGENVTLDKPTNDLKPRTNFSRFHPINRHFQVGPHRQSKPSRAHRRPCLKHKQYKIPFTKMEASKKKDEVVVESTDVPKLNNENPVRPKTFRGEVPANWLKVKHHYGSRQQHNNQNHDNQANKKEESVKKMKNVFDQEKMKSLRHQQQLKKSEDHKAGLMKDIRKFLKHTFD</sequence>
<accession>A0AAD5GKA4</accession>
<dbReference type="EMBL" id="JAMZMK010007752">
    <property type="protein sequence ID" value="KAI7743291.1"/>
    <property type="molecule type" value="Genomic_DNA"/>
</dbReference>
<feature type="region of interest" description="Disordered" evidence="1">
    <location>
        <begin position="196"/>
        <end position="221"/>
    </location>
</feature>
<evidence type="ECO:0000313" key="4">
    <source>
        <dbReference type="Proteomes" id="UP001206925"/>
    </source>
</evidence>
<protein>
    <submittedName>
        <fullName evidence="3">Uncharacterized protein</fullName>
    </submittedName>
</protein>
<gene>
    <name evidence="3" type="ORF">M8C21_001960</name>
</gene>
<dbReference type="AlphaFoldDB" id="A0AAD5GKA4"/>
<evidence type="ECO:0000256" key="2">
    <source>
        <dbReference type="SAM" id="SignalP"/>
    </source>
</evidence>
<proteinExistence type="predicted"/>
<name>A0AAD5GKA4_AMBAR</name>
<evidence type="ECO:0000256" key="1">
    <source>
        <dbReference type="SAM" id="MobiDB-lite"/>
    </source>
</evidence>
<feature type="compositionally biased region" description="Low complexity" evidence="1">
    <location>
        <begin position="175"/>
        <end position="184"/>
    </location>
</feature>
<feature type="signal peptide" evidence="2">
    <location>
        <begin position="1"/>
        <end position="23"/>
    </location>
</feature>
<comment type="caution">
    <text evidence="3">The sequence shown here is derived from an EMBL/GenBank/DDBJ whole genome shotgun (WGS) entry which is preliminary data.</text>
</comment>